<dbReference type="AlphaFoldDB" id="A0A348AR05"/>
<evidence type="ECO:0000313" key="5">
    <source>
        <dbReference type="EMBL" id="BBB93503.1"/>
    </source>
</evidence>
<dbReference type="GO" id="GO:0000166">
    <property type="term" value="F:nucleotide binding"/>
    <property type="evidence" value="ECO:0007669"/>
    <property type="project" value="UniProtKB-KW"/>
</dbReference>
<name>A0A348AR05_9FIRM</name>
<gene>
    <name evidence="5" type="primary">yfkN_3</name>
    <name evidence="5" type="ORF">MAMMFC1_04220</name>
</gene>
<dbReference type="KEGG" id="mana:MAMMFC1_04220"/>
<feature type="domain" description="Calcineurin-like phosphoesterase" evidence="3">
    <location>
        <begin position="38"/>
        <end position="271"/>
    </location>
</feature>
<dbReference type="InterPro" id="IPR036907">
    <property type="entry name" value="5'-Nucleotdase_C_sf"/>
</dbReference>
<dbReference type="GO" id="GO:0046872">
    <property type="term" value="F:metal ion binding"/>
    <property type="evidence" value="ECO:0007669"/>
    <property type="project" value="InterPro"/>
</dbReference>
<reference evidence="5 6" key="1">
    <citation type="journal article" date="2018" name="Int. J. Syst. Evol. Microbiol.">
        <title>Methylomusa anaerophila gen. nov., sp. nov., an anaerobic methanol-utilizing bacterium isolated from a microbial fuel cell.</title>
        <authorList>
            <person name="Amano N."/>
            <person name="Yamamuro A."/>
            <person name="Miyahara M."/>
            <person name="Kouzuma A."/>
            <person name="Abe T."/>
            <person name="Watanabe K."/>
        </authorList>
    </citation>
    <scope>NUCLEOTIDE SEQUENCE [LARGE SCALE GENOMIC DNA]</scope>
    <source>
        <strain evidence="5 6">MMFC1</strain>
    </source>
</reference>
<dbReference type="Proteomes" id="UP000276437">
    <property type="component" value="Chromosome"/>
</dbReference>
<dbReference type="Gene3D" id="3.60.21.10">
    <property type="match status" value="1"/>
</dbReference>
<dbReference type="GO" id="GO:0009166">
    <property type="term" value="P:nucleotide catabolic process"/>
    <property type="evidence" value="ECO:0007669"/>
    <property type="project" value="InterPro"/>
</dbReference>
<dbReference type="PANTHER" id="PTHR11575:SF6">
    <property type="entry name" value="2',3'-CYCLIC-NUCLEOTIDE 2'-PHOSPHODIESTERASE_3'-NUCLEOTIDASE"/>
    <property type="match status" value="1"/>
</dbReference>
<accession>A0A348AR05</accession>
<dbReference type="PRINTS" id="PR01607">
    <property type="entry name" value="APYRASEFAMLY"/>
</dbReference>
<feature type="signal peptide" evidence="2">
    <location>
        <begin position="1"/>
        <end position="32"/>
    </location>
</feature>
<dbReference type="InterPro" id="IPR006146">
    <property type="entry name" value="5'-Nucleotdase_CS"/>
</dbReference>
<feature type="chain" id="PRO_5016484813" evidence="2">
    <location>
        <begin position="33"/>
        <end position="599"/>
    </location>
</feature>
<dbReference type="InterPro" id="IPR004843">
    <property type="entry name" value="Calcineurin-like_PHP"/>
</dbReference>
<dbReference type="SUPFAM" id="SSF56300">
    <property type="entry name" value="Metallo-dependent phosphatases"/>
    <property type="match status" value="1"/>
</dbReference>
<dbReference type="Pfam" id="PF02872">
    <property type="entry name" value="5_nucleotid_C"/>
    <property type="match status" value="1"/>
</dbReference>
<evidence type="ECO:0000259" key="4">
    <source>
        <dbReference type="Pfam" id="PF02872"/>
    </source>
</evidence>
<dbReference type="PROSITE" id="PS00786">
    <property type="entry name" value="5_NUCLEOTIDASE_2"/>
    <property type="match status" value="1"/>
</dbReference>
<dbReference type="Gene3D" id="3.90.780.10">
    <property type="entry name" value="5'-Nucleotidase, C-terminal domain"/>
    <property type="match status" value="1"/>
</dbReference>
<keyword evidence="2" id="KW-0378">Hydrolase</keyword>
<evidence type="ECO:0000256" key="1">
    <source>
        <dbReference type="ARBA" id="ARBA00022729"/>
    </source>
</evidence>
<keyword evidence="1 2" id="KW-0732">Signal</keyword>
<dbReference type="InterPro" id="IPR029052">
    <property type="entry name" value="Metallo-depent_PP-like"/>
</dbReference>
<dbReference type="GO" id="GO:0030288">
    <property type="term" value="C:outer membrane-bounded periplasmic space"/>
    <property type="evidence" value="ECO:0007669"/>
    <property type="project" value="TreeGrafter"/>
</dbReference>
<keyword evidence="2" id="KW-0547">Nucleotide-binding</keyword>
<comment type="similarity">
    <text evidence="2">Belongs to the 5'-nucleotidase family.</text>
</comment>
<proteinExistence type="inferred from homology"/>
<keyword evidence="6" id="KW-1185">Reference proteome</keyword>
<protein>
    <submittedName>
        <fullName evidence="5">Trifunctional nucleotide phosphoesterase protein YfkN</fullName>
    </submittedName>
</protein>
<dbReference type="GO" id="GO:0016788">
    <property type="term" value="F:hydrolase activity, acting on ester bonds"/>
    <property type="evidence" value="ECO:0007669"/>
    <property type="project" value="InterPro"/>
</dbReference>
<dbReference type="PROSITE" id="PS00785">
    <property type="entry name" value="5_NUCLEOTIDASE_1"/>
    <property type="match status" value="1"/>
</dbReference>
<dbReference type="InterPro" id="IPR008334">
    <property type="entry name" value="5'-Nucleotdase_C"/>
</dbReference>
<dbReference type="InterPro" id="IPR006179">
    <property type="entry name" value="5_nucleotidase/apyrase"/>
</dbReference>
<organism evidence="5 6">
    <name type="scientific">Methylomusa anaerophila</name>
    <dbReference type="NCBI Taxonomy" id="1930071"/>
    <lineage>
        <taxon>Bacteria</taxon>
        <taxon>Bacillati</taxon>
        <taxon>Bacillota</taxon>
        <taxon>Negativicutes</taxon>
        <taxon>Selenomonadales</taxon>
        <taxon>Sporomusaceae</taxon>
        <taxon>Methylomusa</taxon>
    </lineage>
</organism>
<evidence type="ECO:0000313" key="6">
    <source>
        <dbReference type="Proteomes" id="UP000276437"/>
    </source>
</evidence>
<evidence type="ECO:0000256" key="2">
    <source>
        <dbReference type="RuleBase" id="RU362119"/>
    </source>
</evidence>
<sequence>MRKFGTMFFHSRLVLLLLVAATLILPAAAVTASPVTVTILATSDTHGHIVGWDYFTAAPAETGLAKVSTLVARERAKNSRTLLIDDGDFLQGTPLTTVYSSVIKDWRLHPVIAAFNAMHYDAIILGNHEFNFGLAFLQKAITAAECPVLSANTLDNQTQKVWQPIQPYLIREIPAPDKLAPIRVGIIGVTTQTIPHWENGENYAGLQFADQVATVRQIINEIKNRVDVIIVASHSGVEIDGQEALPGENQVAAIAKACPEVALIIAGHNHYLLDNATPVKDNRGNTVYDKSIVHGIPVLEPACWGLFLGKADLTLVEKNGHWQVTAVATANLPTEGIPEDPAVTTVARLYHDATLQYLNTKIGTATAAFTMTNGTLQDTSLINLINTVQRHYGKAQLSATPPYNPAARIDPGEIRLQHVAAICPYESYLYTIEISGTQLRQYLEHAAAYYRQFRPSDTAIGLNNNGTPDYNFDIIQGIDYVIDITRPAGQRIRHLTYRGRSVKNTDTFSLAINGYRLNGGGGYMAAIGVDQDHPAKILFDSQKSYGEAGQIRNLISQYIQDKGTISPHIENNWSIATAPVKVTGKPTRAEYTDKYKAAN</sequence>
<dbReference type="EMBL" id="AP018449">
    <property type="protein sequence ID" value="BBB93503.1"/>
    <property type="molecule type" value="Genomic_DNA"/>
</dbReference>
<evidence type="ECO:0000259" key="3">
    <source>
        <dbReference type="Pfam" id="PF00149"/>
    </source>
</evidence>
<dbReference type="PANTHER" id="PTHR11575">
    <property type="entry name" value="5'-NUCLEOTIDASE-RELATED"/>
    <property type="match status" value="1"/>
</dbReference>
<feature type="domain" description="5'-Nucleotidase C-terminal" evidence="4">
    <location>
        <begin position="361"/>
        <end position="525"/>
    </location>
</feature>
<dbReference type="Pfam" id="PF00149">
    <property type="entry name" value="Metallophos"/>
    <property type="match status" value="1"/>
</dbReference>
<dbReference type="SUPFAM" id="SSF55816">
    <property type="entry name" value="5'-nucleotidase (syn. UDP-sugar hydrolase), C-terminal domain"/>
    <property type="match status" value="1"/>
</dbReference>